<dbReference type="GO" id="GO:0016020">
    <property type="term" value="C:membrane"/>
    <property type="evidence" value="ECO:0007669"/>
    <property type="project" value="UniProtKB-SubCell"/>
</dbReference>
<evidence type="ECO:0000313" key="9">
    <source>
        <dbReference type="Proteomes" id="UP000215902"/>
    </source>
</evidence>
<evidence type="ECO:0000256" key="6">
    <source>
        <dbReference type="ARBA" id="ARBA00023288"/>
    </source>
</evidence>
<dbReference type="PROSITE" id="PS51419">
    <property type="entry name" value="RAB"/>
    <property type="match status" value="1"/>
</dbReference>
<dbReference type="EMBL" id="NIVC01004501">
    <property type="protein sequence ID" value="PAA47296.1"/>
    <property type="molecule type" value="Genomic_DNA"/>
</dbReference>
<keyword evidence="6" id="KW-0449">Lipoprotein</keyword>
<dbReference type="InterPro" id="IPR027417">
    <property type="entry name" value="P-loop_NTPase"/>
</dbReference>
<dbReference type="PROSITE" id="PS51420">
    <property type="entry name" value="RHO"/>
    <property type="match status" value="1"/>
</dbReference>
<evidence type="ECO:0000256" key="2">
    <source>
        <dbReference type="ARBA" id="ARBA00006270"/>
    </source>
</evidence>
<dbReference type="FunFam" id="3.40.50.300:FF:000274">
    <property type="entry name" value="ras-related protein RABA5a"/>
    <property type="match status" value="1"/>
</dbReference>
<evidence type="ECO:0000256" key="7">
    <source>
        <dbReference type="ARBA" id="ARBA00023289"/>
    </source>
</evidence>
<dbReference type="PANTHER" id="PTHR47979">
    <property type="entry name" value="DRAB11-RELATED"/>
    <property type="match status" value="1"/>
</dbReference>
<protein>
    <submittedName>
        <fullName evidence="8">Uncharacterized protein</fullName>
    </submittedName>
</protein>
<accession>A0A267DDR3</accession>
<comment type="caution">
    <text evidence="8">The sequence shown here is derived from an EMBL/GenBank/DDBJ whole genome shotgun (WGS) entry which is preliminary data.</text>
</comment>
<dbReference type="SMART" id="SM00175">
    <property type="entry name" value="RAB"/>
    <property type="match status" value="1"/>
</dbReference>
<dbReference type="PRINTS" id="PR00449">
    <property type="entry name" value="RASTRNSFRMNG"/>
</dbReference>
<dbReference type="AlphaFoldDB" id="A0A267DDR3"/>
<gene>
    <name evidence="8" type="ORF">BOX15_Mlig027789g1</name>
</gene>
<sequence>YFFFIYFNFYKLSPKTQKERRRKNKSDSFIAENTMEYDCLFKIIVIGSSGVGKTNLISRFTKNEFRIESQTTIGVEFSNKIVPVDGRTVRCQIWDTAGQDRFRAVTKAFYRDSLGALLVFSISSRASFDSLNYWLDELRQNSSEESIVILVGNKVDQEFARQVTTTEATNFASDNGLSYLETSALDTTNVEAAFNQLIRAIYKTYSHRLLVDGRSGRTPVRPANTVQLTRSISAQQQQVDEDEAASAGCCAGFRRVAWRSSDS</sequence>
<dbReference type="Proteomes" id="UP000215902">
    <property type="component" value="Unassembled WGS sequence"/>
</dbReference>
<feature type="non-terminal residue" evidence="8">
    <location>
        <position position="1"/>
    </location>
</feature>
<keyword evidence="7" id="KW-0636">Prenylation</keyword>
<dbReference type="SMART" id="SM00176">
    <property type="entry name" value="RAN"/>
    <property type="match status" value="1"/>
</dbReference>
<dbReference type="PROSITE" id="PS51421">
    <property type="entry name" value="RAS"/>
    <property type="match status" value="1"/>
</dbReference>
<evidence type="ECO:0000256" key="3">
    <source>
        <dbReference type="ARBA" id="ARBA00022741"/>
    </source>
</evidence>
<evidence type="ECO:0000313" key="8">
    <source>
        <dbReference type="EMBL" id="PAA47296.1"/>
    </source>
</evidence>
<evidence type="ECO:0000256" key="4">
    <source>
        <dbReference type="ARBA" id="ARBA00023134"/>
    </source>
</evidence>
<dbReference type="InterPro" id="IPR005225">
    <property type="entry name" value="Small_GTP-bd"/>
</dbReference>
<comment type="similarity">
    <text evidence="2">Belongs to the small GTPase superfamily. Rab family.</text>
</comment>
<organism evidence="8 9">
    <name type="scientific">Macrostomum lignano</name>
    <dbReference type="NCBI Taxonomy" id="282301"/>
    <lineage>
        <taxon>Eukaryota</taxon>
        <taxon>Metazoa</taxon>
        <taxon>Spiralia</taxon>
        <taxon>Lophotrochozoa</taxon>
        <taxon>Platyhelminthes</taxon>
        <taxon>Rhabditophora</taxon>
        <taxon>Macrostomorpha</taxon>
        <taxon>Macrostomida</taxon>
        <taxon>Macrostomidae</taxon>
        <taxon>Macrostomum</taxon>
    </lineage>
</organism>
<evidence type="ECO:0000256" key="5">
    <source>
        <dbReference type="ARBA" id="ARBA00023136"/>
    </source>
</evidence>
<dbReference type="SMART" id="SM00174">
    <property type="entry name" value="RHO"/>
    <property type="match status" value="1"/>
</dbReference>
<name>A0A267DDR3_9PLAT</name>
<dbReference type="GO" id="GO:0005525">
    <property type="term" value="F:GTP binding"/>
    <property type="evidence" value="ECO:0007669"/>
    <property type="project" value="UniProtKB-KW"/>
</dbReference>
<dbReference type="NCBIfam" id="TIGR00231">
    <property type="entry name" value="small_GTP"/>
    <property type="match status" value="1"/>
</dbReference>
<dbReference type="OrthoDB" id="9989112at2759"/>
<comment type="subcellular location">
    <subcellularLocation>
        <location evidence="1">Membrane</location>
        <topology evidence="1">Lipid-anchor</topology>
    </subcellularLocation>
</comment>
<dbReference type="SUPFAM" id="SSF52540">
    <property type="entry name" value="P-loop containing nucleoside triphosphate hydrolases"/>
    <property type="match status" value="1"/>
</dbReference>
<dbReference type="SMART" id="SM00173">
    <property type="entry name" value="RAS"/>
    <property type="match status" value="1"/>
</dbReference>
<evidence type="ECO:0000256" key="1">
    <source>
        <dbReference type="ARBA" id="ARBA00004635"/>
    </source>
</evidence>
<dbReference type="STRING" id="282301.A0A267DDR3"/>
<keyword evidence="5" id="KW-0472">Membrane</keyword>
<reference evidence="8 9" key="1">
    <citation type="submission" date="2017-06" db="EMBL/GenBank/DDBJ databases">
        <title>A platform for efficient transgenesis in Macrostomum lignano, a flatworm model organism for stem cell research.</title>
        <authorList>
            <person name="Berezikov E."/>
        </authorList>
    </citation>
    <scope>NUCLEOTIDE SEQUENCE [LARGE SCALE GENOMIC DNA]</scope>
    <source>
        <strain evidence="8">DV1</strain>
        <tissue evidence="8">Whole organism</tissue>
    </source>
</reference>
<dbReference type="InterPro" id="IPR050209">
    <property type="entry name" value="Rab_GTPases_membrane_traffic"/>
</dbReference>
<keyword evidence="3" id="KW-0547">Nucleotide-binding</keyword>
<dbReference type="Gene3D" id="3.40.50.300">
    <property type="entry name" value="P-loop containing nucleotide triphosphate hydrolases"/>
    <property type="match status" value="1"/>
</dbReference>
<proteinExistence type="inferred from homology"/>
<keyword evidence="9" id="KW-1185">Reference proteome</keyword>
<dbReference type="GO" id="GO:0003924">
    <property type="term" value="F:GTPase activity"/>
    <property type="evidence" value="ECO:0007669"/>
    <property type="project" value="InterPro"/>
</dbReference>
<keyword evidence="4" id="KW-0342">GTP-binding</keyword>
<dbReference type="Pfam" id="PF00071">
    <property type="entry name" value="Ras"/>
    <property type="match status" value="1"/>
</dbReference>
<dbReference type="InterPro" id="IPR001806">
    <property type="entry name" value="Small_GTPase"/>
</dbReference>